<dbReference type="InterPro" id="IPR011333">
    <property type="entry name" value="SKP1/BTB/POZ_sf"/>
</dbReference>
<feature type="compositionally biased region" description="Low complexity" evidence="1">
    <location>
        <begin position="108"/>
        <end position="124"/>
    </location>
</feature>
<feature type="region of interest" description="Disordered" evidence="1">
    <location>
        <begin position="55"/>
        <end position="134"/>
    </location>
</feature>
<dbReference type="PANTHER" id="PTHR47369">
    <property type="entry name" value="BTB/POZ DOMAIN-CONTAINING PROTEIN"/>
    <property type="match status" value="1"/>
</dbReference>
<reference evidence="2 3" key="1">
    <citation type="submission" date="2016-07" db="EMBL/GenBank/DDBJ databases">
        <title>Pervasive Adenine N6-methylation of Active Genes in Fungi.</title>
        <authorList>
            <consortium name="DOE Joint Genome Institute"/>
            <person name="Mondo S.J."/>
            <person name="Dannebaum R.O."/>
            <person name="Kuo R.C."/>
            <person name="Labutti K."/>
            <person name="Haridas S."/>
            <person name="Kuo A."/>
            <person name="Salamov A."/>
            <person name="Ahrendt S.R."/>
            <person name="Lipzen A."/>
            <person name="Sullivan W."/>
            <person name="Andreopoulos W.B."/>
            <person name="Clum A."/>
            <person name="Lindquist E."/>
            <person name="Daum C."/>
            <person name="Ramamoorthy G.K."/>
            <person name="Gryganskyi A."/>
            <person name="Culley D."/>
            <person name="Magnuson J.K."/>
            <person name="James T.Y."/>
            <person name="O'Malley M.A."/>
            <person name="Stajich J.E."/>
            <person name="Spatafora J.W."/>
            <person name="Visel A."/>
            <person name="Grigoriev I.V."/>
        </authorList>
    </citation>
    <scope>NUCLEOTIDE SEQUENCE [LARGE SCALE GENOMIC DNA]</scope>
    <source>
        <strain evidence="2 3">NRRL 1336</strain>
    </source>
</reference>
<dbReference type="OrthoDB" id="6359943at2759"/>
<evidence type="ECO:0008006" key="4">
    <source>
        <dbReference type="Google" id="ProtNLM"/>
    </source>
</evidence>
<proteinExistence type="predicted"/>
<evidence type="ECO:0000256" key="1">
    <source>
        <dbReference type="SAM" id="MobiDB-lite"/>
    </source>
</evidence>
<dbReference type="Proteomes" id="UP000193560">
    <property type="component" value="Unassembled WGS sequence"/>
</dbReference>
<gene>
    <name evidence="2" type="ORF">BCR42DRAFT_494049</name>
</gene>
<dbReference type="AlphaFoldDB" id="A0A1X2I8J6"/>
<accession>A0A1X2I8J6</accession>
<feature type="compositionally biased region" description="Low complexity" evidence="1">
    <location>
        <begin position="147"/>
        <end position="156"/>
    </location>
</feature>
<sequence>MPSPFLAGDSPHYGNAGDYYYAAPPPHPPTAAAAGSVAAASPFMNGPGMPLPMMVNQFGVTTTPPPPPPSTSATSPAAVSTPPMLHPPNMPPQQQGYYPQHPPPPPHLLGHPQQIPTTAATNNSTPPPSLQPVSMMSPSIVAATIATTPNNNNNSSTPPPPPPPSAMDQEYCDFLYHAGFLQGRLADTLVDIPSIHKTYPLHALVLARSPTFHRMLVSDQTSKRTVSNGGRKRYTIRLTAQQHLPSSVTEEAVAAALGHLYRPMTHQDVMYLFARPRTLLSILDMADFLEMQPLTSMIYEALSHEWNVETILFWLPYLAPPAPPAPTSTANTTSTSSTSAKEEGRSASLAFGIHYLTQTLPHQLDAFYNDNFMDLAHVYAHLPLGLLEPCIEAEGLNVRDPMQRLAFAKQVMANRQQWMEMDDGLSVALRFNNGEVAVKVIHPPQPAQS</sequence>
<dbReference type="PANTHER" id="PTHR47369:SF2">
    <property type="entry name" value="BTB_POZ DOMAIN-CONTAINING PROTEIN 2"/>
    <property type="match status" value="1"/>
</dbReference>
<organism evidence="2 3">
    <name type="scientific">Absidia repens</name>
    <dbReference type="NCBI Taxonomy" id="90262"/>
    <lineage>
        <taxon>Eukaryota</taxon>
        <taxon>Fungi</taxon>
        <taxon>Fungi incertae sedis</taxon>
        <taxon>Mucoromycota</taxon>
        <taxon>Mucoromycotina</taxon>
        <taxon>Mucoromycetes</taxon>
        <taxon>Mucorales</taxon>
        <taxon>Cunninghamellaceae</taxon>
        <taxon>Absidia</taxon>
    </lineage>
</organism>
<evidence type="ECO:0000313" key="2">
    <source>
        <dbReference type="EMBL" id="ORZ11531.1"/>
    </source>
</evidence>
<name>A0A1X2I8J6_9FUNG</name>
<evidence type="ECO:0000313" key="3">
    <source>
        <dbReference type="Proteomes" id="UP000193560"/>
    </source>
</evidence>
<protein>
    <recommendedName>
        <fullName evidence="4">BTB domain-containing protein</fullName>
    </recommendedName>
</protein>
<feature type="region of interest" description="Disordered" evidence="1">
    <location>
        <begin position="146"/>
        <end position="168"/>
    </location>
</feature>
<comment type="caution">
    <text evidence="2">The sequence shown here is derived from an EMBL/GenBank/DDBJ whole genome shotgun (WGS) entry which is preliminary data.</text>
</comment>
<feature type="compositionally biased region" description="Low complexity" evidence="1">
    <location>
        <begin position="71"/>
        <end position="83"/>
    </location>
</feature>
<dbReference type="EMBL" id="MCGE01000021">
    <property type="protein sequence ID" value="ORZ11531.1"/>
    <property type="molecule type" value="Genomic_DNA"/>
</dbReference>
<dbReference type="Gene3D" id="3.30.710.10">
    <property type="entry name" value="Potassium Channel Kv1.1, Chain A"/>
    <property type="match status" value="1"/>
</dbReference>
<keyword evidence="3" id="KW-1185">Reference proteome</keyword>